<accession>M4BAZ3</accession>
<name>M4BAZ3_HYAAE</name>
<feature type="compositionally biased region" description="Polar residues" evidence="1">
    <location>
        <begin position="1"/>
        <end position="10"/>
    </location>
</feature>
<feature type="region of interest" description="Disordered" evidence="1">
    <location>
        <begin position="1"/>
        <end position="22"/>
    </location>
</feature>
<evidence type="ECO:0000313" key="2">
    <source>
        <dbReference type="EnsemblProtists" id="HpaP803454"/>
    </source>
</evidence>
<sequence>MSITSTSSRDNPLALATPTDRPTETASIIKVQARLLHDIDLASVPQIRQLVMDATNAVVEASAMIANFPIEMQASLADANAVTGEDATSMITTATSSQVGMLTHHNQELHRLPQTFQHDVTTVRDQRNALQETVTQLVKNRSKLTEDLAKQRIQFTTELDRRTTKVTSTSAVLSERVRTLQEQDEQVEIQREITINNCRAEHQVVVERLHQDITCLTQRNDRLQAEHINIVVALKEQQCANLLKIRWRERFKPNKKLEINYKHQLNTIL</sequence>
<organism evidence="2 3">
    <name type="scientific">Hyaloperonospora arabidopsidis (strain Emoy2)</name>
    <name type="common">Downy mildew agent</name>
    <name type="synonym">Peronospora arabidopsidis</name>
    <dbReference type="NCBI Taxonomy" id="559515"/>
    <lineage>
        <taxon>Eukaryota</taxon>
        <taxon>Sar</taxon>
        <taxon>Stramenopiles</taxon>
        <taxon>Oomycota</taxon>
        <taxon>Peronosporomycetes</taxon>
        <taxon>Peronosporales</taxon>
        <taxon>Peronosporaceae</taxon>
        <taxon>Hyaloperonospora</taxon>
    </lineage>
</organism>
<proteinExistence type="predicted"/>
<reference evidence="2" key="2">
    <citation type="submission" date="2015-06" db="UniProtKB">
        <authorList>
            <consortium name="EnsemblProtists"/>
        </authorList>
    </citation>
    <scope>IDENTIFICATION</scope>
    <source>
        <strain evidence="2">Emoy2</strain>
    </source>
</reference>
<dbReference type="VEuPathDB" id="FungiDB:HpaG803454"/>
<dbReference type="EMBL" id="JH598083">
    <property type="status" value="NOT_ANNOTATED_CDS"/>
    <property type="molecule type" value="Genomic_DNA"/>
</dbReference>
<dbReference type="AlphaFoldDB" id="M4BAZ3"/>
<reference evidence="3" key="1">
    <citation type="journal article" date="2010" name="Science">
        <title>Signatures of adaptation to obligate biotrophy in the Hyaloperonospora arabidopsidis genome.</title>
        <authorList>
            <person name="Baxter L."/>
            <person name="Tripathy S."/>
            <person name="Ishaque N."/>
            <person name="Boot N."/>
            <person name="Cabral A."/>
            <person name="Kemen E."/>
            <person name="Thines M."/>
            <person name="Ah-Fong A."/>
            <person name="Anderson R."/>
            <person name="Badejoko W."/>
            <person name="Bittner-Eddy P."/>
            <person name="Boore J.L."/>
            <person name="Chibucos M.C."/>
            <person name="Coates M."/>
            <person name="Dehal P."/>
            <person name="Delehaunty K."/>
            <person name="Dong S."/>
            <person name="Downton P."/>
            <person name="Dumas B."/>
            <person name="Fabro G."/>
            <person name="Fronick C."/>
            <person name="Fuerstenberg S.I."/>
            <person name="Fulton L."/>
            <person name="Gaulin E."/>
            <person name="Govers F."/>
            <person name="Hughes L."/>
            <person name="Humphray S."/>
            <person name="Jiang R.H."/>
            <person name="Judelson H."/>
            <person name="Kamoun S."/>
            <person name="Kyung K."/>
            <person name="Meijer H."/>
            <person name="Minx P."/>
            <person name="Morris P."/>
            <person name="Nelson J."/>
            <person name="Phuntumart V."/>
            <person name="Qutob D."/>
            <person name="Rehmany A."/>
            <person name="Rougon-Cardoso A."/>
            <person name="Ryden P."/>
            <person name="Torto-Alalibo T."/>
            <person name="Studholme D."/>
            <person name="Wang Y."/>
            <person name="Win J."/>
            <person name="Wood J."/>
            <person name="Clifton S.W."/>
            <person name="Rogers J."/>
            <person name="Van den Ackerveken G."/>
            <person name="Jones J.D."/>
            <person name="McDowell J.M."/>
            <person name="Beynon J."/>
            <person name="Tyler B.M."/>
        </authorList>
    </citation>
    <scope>NUCLEOTIDE SEQUENCE [LARGE SCALE GENOMIC DNA]</scope>
    <source>
        <strain evidence="3">Emoy2</strain>
    </source>
</reference>
<dbReference type="InParanoid" id="M4BAZ3"/>
<keyword evidence="3" id="KW-1185">Reference proteome</keyword>
<evidence type="ECO:0000313" key="3">
    <source>
        <dbReference type="Proteomes" id="UP000011713"/>
    </source>
</evidence>
<protein>
    <submittedName>
        <fullName evidence="2">Uncharacterized protein</fullName>
    </submittedName>
</protein>
<dbReference type="EnsemblProtists" id="HpaT803454">
    <property type="protein sequence ID" value="HpaP803454"/>
    <property type="gene ID" value="HpaG803454"/>
</dbReference>
<dbReference type="Proteomes" id="UP000011713">
    <property type="component" value="Unassembled WGS sequence"/>
</dbReference>
<evidence type="ECO:0000256" key="1">
    <source>
        <dbReference type="SAM" id="MobiDB-lite"/>
    </source>
</evidence>
<dbReference type="HOGENOM" id="CLU_1036061_0_0_1"/>